<evidence type="ECO:0000256" key="1">
    <source>
        <dbReference type="ARBA" id="ARBA00006641"/>
    </source>
</evidence>
<proteinExistence type="inferred from homology"/>
<evidence type="ECO:0000313" key="5">
    <source>
        <dbReference type="EMBL" id="KAK9803438.1"/>
    </source>
</evidence>
<dbReference type="PANTHER" id="PTHR23402:SF1">
    <property type="entry name" value="PYROGLUTAMYL-PEPTIDASE I"/>
    <property type="match status" value="1"/>
</dbReference>
<evidence type="ECO:0000256" key="4">
    <source>
        <dbReference type="ARBA" id="ARBA00022807"/>
    </source>
</evidence>
<organism evidence="5 6">
    <name type="scientific">Symbiochloris irregularis</name>
    <dbReference type="NCBI Taxonomy" id="706552"/>
    <lineage>
        <taxon>Eukaryota</taxon>
        <taxon>Viridiplantae</taxon>
        <taxon>Chlorophyta</taxon>
        <taxon>core chlorophytes</taxon>
        <taxon>Trebouxiophyceae</taxon>
        <taxon>Trebouxiales</taxon>
        <taxon>Trebouxiaceae</taxon>
        <taxon>Symbiochloris</taxon>
    </lineage>
</organism>
<dbReference type="Proteomes" id="UP001465755">
    <property type="component" value="Unassembled WGS sequence"/>
</dbReference>
<keyword evidence="2" id="KW-0645">Protease</keyword>
<dbReference type="EMBL" id="JALJOQ010000059">
    <property type="protein sequence ID" value="KAK9803438.1"/>
    <property type="molecule type" value="Genomic_DNA"/>
</dbReference>
<comment type="caution">
    <text evidence="5">The sequence shown here is derived from an EMBL/GenBank/DDBJ whole genome shotgun (WGS) entry which is preliminary data.</text>
</comment>
<keyword evidence="4" id="KW-0788">Thiol protease</keyword>
<sequence length="139" mass="15332">MPVDFLITGFSAFHQVDSNPTDILIQQLRALQERGTAHLAEEARVIATDVLKVAVGAVSEWQSSHLPKLTAVNPTVLVHFGLDVGGKVFRLEEQAVNEATFRCPDQDGWCPHEEMIDKSDGSLRAELHTSLQLTDLQSE</sequence>
<dbReference type="Pfam" id="PF01470">
    <property type="entry name" value="Peptidase_C15"/>
    <property type="match status" value="1"/>
</dbReference>
<evidence type="ECO:0000256" key="2">
    <source>
        <dbReference type="ARBA" id="ARBA00022670"/>
    </source>
</evidence>
<gene>
    <name evidence="5" type="ORF">WJX73_000976</name>
</gene>
<name>A0AAW1P4F8_9CHLO</name>
<dbReference type="AlphaFoldDB" id="A0AAW1P4F8"/>
<evidence type="ECO:0000256" key="3">
    <source>
        <dbReference type="ARBA" id="ARBA00022801"/>
    </source>
</evidence>
<accession>A0AAW1P4F8</accession>
<keyword evidence="3" id="KW-0378">Hydrolase</keyword>
<dbReference type="PANTHER" id="PTHR23402">
    <property type="entry name" value="PROTEASE FAMILY C15 PYROGLUTAMYL-PEPTIDASE I-RELATED"/>
    <property type="match status" value="1"/>
</dbReference>
<evidence type="ECO:0000313" key="6">
    <source>
        <dbReference type="Proteomes" id="UP001465755"/>
    </source>
</evidence>
<dbReference type="Gene3D" id="3.40.630.20">
    <property type="entry name" value="Peptidase C15, pyroglutamyl peptidase I-like"/>
    <property type="match status" value="1"/>
</dbReference>
<dbReference type="InterPro" id="IPR016125">
    <property type="entry name" value="Peptidase_C15-like"/>
</dbReference>
<dbReference type="GO" id="GO:0008234">
    <property type="term" value="F:cysteine-type peptidase activity"/>
    <property type="evidence" value="ECO:0007669"/>
    <property type="project" value="UniProtKB-KW"/>
</dbReference>
<protein>
    <submittedName>
        <fullName evidence="5">Uncharacterized protein</fullName>
    </submittedName>
</protein>
<dbReference type="SUPFAM" id="SSF53182">
    <property type="entry name" value="Pyrrolidone carboxyl peptidase (pyroglutamate aminopeptidase)"/>
    <property type="match status" value="1"/>
</dbReference>
<comment type="similarity">
    <text evidence="1">Belongs to the peptidase C15 family.</text>
</comment>
<dbReference type="InterPro" id="IPR036440">
    <property type="entry name" value="Peptidase_C15-like_sf"/>
</dbReference>
<keyword evidence="6" id="KW-1185">Reference proteome</keyword>
<dbReference type="GO" id="GO:0006508">
    <property type="term" value="P:proteolysis"/>
    <property type="evidence" value="ECO:0007669"/>
    <property type="project" value="UniProtKB-KW"/>
</dbReference>
<reference evidence="5 6" key="1">
    <citation type="journal article" date="2024" name="Nat. Commun.">
        <title>Phylogenomics reveals the evolutionary origins of lichenization in chlorophyte algae.</title>
        <authorList>
            <person name="Puginier C."/>
            <person name="Libourel C."/>
            <person name="Otte J."/>
            <person name="Skaloud P."/>
            <person name="Haon M."/>
            <person name="Grisel S."/>
            <person name="Petersen M."/>
            <person name="Berrin J.G."/>
            <person name="Delaux P.M."/>
            <person name="Dal Grande F."/>
            <person name="Keller J."/>
        </authorList>
    </citation>
    <scope>NUCLEOTIDE SEQUENCE [LARGE SCALE GENOMIC DNA]</scope>
    <source>
        <strain evidence="5 6">SAG 2036</strain>
    </source>
</reference>